<evidence type="ECO:0000313" key="2">
    <source>
        <dbReference type="Proteomes" id="UP000288805"/>
    </source>
</evidence>
<dbReference type="AlphaFoldDB" id="A0A438F052"/>
<protein>
    <submittedName>
        <fullName evidence="1">Uncharacterized protein</fullName>
    </submittedName>
</protein>
<reference evidence="1 2" key="1">
    <citation type="journal article" date="2018" name="PLoS Genet.">
        <title>Population sequencing reveals clonal diversity and ancestral inbreeding in the grapevine cultivar Chardonnay.</title>
        <authorList>
            <person name="Roach M.J."/>
            <person name="Johnson D.L."/>
            <person name="Bohlmann J."/>
            <person name="van Vuuren H.J."/>
            <person name="Jones S.J."/>
            <person name="Pretorius I.S."/>
            <person name="Schmidt S.A."/>
            <person name="Borneman A.R."/>
        </authorList>
    </citation>
    <scope>NUCLEOTIDE SEQUENCE [LARGE SCALE GENOMIC DNA]</scope>
    <source>
        <strain evidence="2">cv. Chardonnay</strain>
        <tissue evidence="1">Leaf</tissue>
    </source>
</reference>
<organism evidence="1 2">
    <name type="scientific">Vitis vinifera</name>
    <name type="common">Grape</name>
    <dbReference type="NCBI Taxonomy" id="29760"/>
    <lineage>
        <taxon>Eukaryota</taxon>
        <taxon>Viridiplantae</taxon>
        <taxon>Streptophyta</taxon>
        <taxon>Embryophyta</taxon>
        <taxon>Tracheophyta</taxon>
        <taxon>Spermatophyta</taxon>
        <taxon>Magnoliopsida</taxon>
        <taxon>eudicotyledons</taxon>
        <taxon>Gunneridae</taxon>
        <taxon>Pentapetalae</taxon>
        <taxon>rosids</taxon>
        <taxon>Vitales</taxon>
        <taxon>Vitaceae</taxon>
        <taxon>Viteae</taxon>
        <taxon>Vitis</taxon>
    </lineage>
</organism>
<proteinExistence type="predicted"/>
<dbReference type="EMBL" id="QGNW01001147">
    <property type="protein sequence ID" value="RVW53384.1"/>
    <property type="molecule type" value="Genomic_DNA"/>
</dbReference>
<name>A0A438F052_VITVI</name>
<dbReference type="Proteomes" id="UP000288805">
    <property type="component" value="Unassembled WGS sequence"/>
</dbReference>
<gene>
    <name evidence="1" type="ORF">CK203_084986</name>
</gene>
<accession>A0A438F052</accession>
<comment type="caution">
    <text evidence="1">The sequence shown here is derived from an EMBL/GenBank/DDBJ whole genome shotgun (WGS) entry which is preliminary data.</text>
</comment>
<evidence type="ECO:0000313" key="1">
    <source>
        <dbReference type="EMBL" id="RVW53384.1"/>
    </source>
</evidence>
<sequence>MVLDLFQRRYAYSLTVSLGWTNAIACYGSSIFETAGFLSKIDSGTLLHSFLDLYVSGADSN</sequence>